<dbReference type="AlphaFoldDB" id="A0A0E0M1I2"/>
<reference evidence="4" key="2">
    <citation type="submission" date="2018-05" db="EMBL/GenBank/DDBJ databases">
        <title>OpunRS2 (Oryza punctata Reference Sequence Version 2).</title>
        <authorList>
            <person name="Zhang J."/>
            <person name="Kudrna D."/>
            <person name="Lee S."/>
            <person name="Talag J."/>
            <person name="Welchert J."/>
            <person name="Wing R.A."/>
        </authorList>
    </citation>
    <scope>NUCLEOTIDE SEQUENCE [LARGE SCALE GENOMIC DNA]</scope>
</reference>
<dbReference type="STRING" id="4537.A0A0E0M1I2"/>
<dbReference type="Proteomes" id="UP000026962">
    <property type="component" value="Chromosome 9"/>
</dbReference>
<dbReference type="EnsemblPlants" id="OPUNC09G09630.1">
    <property type="protein sequence ID" value="OPUNC09G09630.1"/>
    <property type="gene ID" value="OPUNC09G09630"/>
</dbReference>
<keyword evidence="1" id="KW-0479">Metal-binding</keyword>
<evidence type="ECO:0000259" key="3">
    <source>
        <dbReference type="PROSITE" id="PS50157"/>
    </source>
</evidence>
<dbReference type="PANTHER" id="PTHR45730:SF137">
    <property type="entry name" value="OS09G0430600 PROTEIN"/>
    <property type="match status" value="1"/>
</dbReference>
<dbReference type="OMA" id="FFFCMYC"/>
<dbReference type="PANTHER" id="PTHR45730">
    <property type="entry name" value="ZINC FINGER PROTEIN JAGGED"/>
    <property type="match status" value="1"/>
</dbReference>
<name>A0A0E0M1I2_ORYPU</name>
<organism evidence="4">
    <name type="scientific">Oryza punctata</name>
    <name type="common">Red rice</name>
    <dbReference type="NCBI Taxonomy" id="4537"/>
    <lineage>
        <taxon>Eukaryota</taxon>
        <taxon>Viridiplantae</taxon>
        <taxon>Streptophyta</taxon>
        <taxon>Embryophyta</taxon>
        <taxon>Tracheophyta</taxon>
        <taxon>Spermatophyta</taxon>
        <taxon>Magnoliopsida</taxon>
        <taxon>Liliopsida</taxon>
        <taxon>Poales</taxon>
        <taxon>Poaceae</taxon>
        <taxon>BOP clade</taxon>
        <taxon>Oryzoideae</taxon>
        <taxon>Oryzeae</taxon>
        <taxon>Oryzinae</taxon>
        <taxon>Oryza</taxon>
    </lineage>
</organism>
<accession>A0A0E0M1I2</accession>
<keyword evidence="5" id="KW-1185">Reference proteome</keyword>
<evidence type="ECO:0000256" key="1">
    <source>
        <dbReference type="PROSITE-ProRule" id="PRU00042"/>
    </source>
</evidence>
<sequence>MAVNNREEAEINLELTLSYTSASPPPEPTIGFFLCMCCDCKFYSSQALGGHQNAHKLERSQAKRRREAIAAEIRAHHALRQAGAAANDNDGYGGRAGYDYDPIPAAQKVRAAKVQQGAASAPELGGFARGESSPEYGVEHAHGLDLSLRL</sequence>
<dbReference type="GO" id="GO:0008270">
    <property type="term" value="F:zinc ion binding"/>
    <property type="evidence" value="ECO:0007669"/>
    <property type="project" value="UniProtKB-KW"/>
</dbReference>
<reference evidence="4" key="1">
    <citation type="submission" date="2015-04" db="UniProtKB">
        <authorList>
            <consortium name="EnsemblPlants"/>
        </authorList>
    </citation>
    <scope>IDENTIFICATION</scope>
</reference>
<evidence type="ECO:0000313" key="5">
    <source>
        <dbReference type="Proteomes" id="UP000026962"/>
    </source>
</evidence>
<proteinExistence type="predicted"/>
<keyword evidence="1" id="KW-0863">Zinc-finger</keyword>
<evidence type="ECO:0000256" key="2">
    <source>
        <dbReference type="SAM" id="MobiDB-lite"/>
    </source>
</evidence>
<dbReference type="InterPro" id="IPR045320">
    <property type="entry name" value="JAGGED/SL1-like"/>
</dbReference>
<dbReference type="GO" id="GO:0003700">
    <property type="term" value="F:DNA-binding transcription factor activity"/>
    <property type="evidence" value="ECO:0007669"/>
    <property type="project" value="InterPro"/>
</dbReference>
<feature type="domain" description="C2H2-type" evidence="3">
    <location>
        <begin position="33"/>
        <end position="60"/>
    </location>
</feature>
<protein>
    <recommendedName>
        <fullName evidence="3">C2H2-type domain-containing protein</fullName>
    </recommendedName>
</protein>
<dbReference type="Gramene" id="OPUNC09G09630.1">
    <property type="protein sequence ID" value="OPUNC09G09630.1"/>
    <property type="gene ID" value="OPUNC09G09630"/>
</dbReference>
<dbReference type="PROSITE" id="PS50157">
    <property type="entry name" value="ZINC_FINGER_C2H2_2"/>
    <property type="match status" value="1"/>
</dbReference>
<evidence type="ECO:0000313" key="4">
    <source>
        <dbReference type="EnsemblPlants" id="OPUNC09G09630.1"/>
    </source>
</evidence>
<dbReference type="InterPro" id="IPR013087">
    <property type="entry name" value="Znf_C2H2_type"/>
</dbReference>
<dbReference type="HOGENOM" id="CLU_119247_2_1_1"/>
<dbReference type="PROSITE" id="PS00028">
    <property type="entry name" value="ZINC_FINGER_C2H2_1"/>
    <property type="match status" value="1"/>
</dbReference>
<keyword evidence="1" id="KW-0862">Zinc</keyword>
<feature type="region of interest" description="Disordered" evidence="2">
    <location>
        <begin position="123"/>
        <end position="150"/>
    </location>
</feature>